<comment type="caution">
    <text evidence="1">The sequence shown here is derived from an EMBL/GenBank/DDBJ whole genome shotgun (WGS) entry which is preliminary data.</text>
</comment>
<evidence type="ECO:0000313" key="1">
    <source>
        <dbReference type="EMBL" id="KAJ7555456.1"/>
    </source>
</evidence>
<name>A0ACC2DMN0_DIPCM</name>
<reference evidence="2" key="1">
    <citation type="journal article" date="2024" name="Proc. Natl. Acad. Sci. U.S.A.">
        <title>Extraordinary preservation of gene collinearity over three hundred million years revealed in homosporous lycophytes.</title>
        <authorList>
            <person name="Li C."/>
            <person name="Wickell D."/>
            <person name="Kuo L.Y."/>
            <person name="Chen X."/>
            <person name="Nie B."/>
            <person name="Liao X."/>
            <person name="Peng D."/>
            <person name="Ji J."/>
            <person name="Jenkins J."/>
            <person name="Williams M."/>
            <person name="Shu S."/>
            <person name="Plott C."/>
            <person name="Barry K."/>
            <person name="Rajasekar S."/>
            <person name="Grimwood J."/>
            <person name="Han X."/>
            <person name="Sun S."/>
            <person name="Hou Z."/>
            <person name="He W."/>
            <person name="Dai G."/>
            <person name="Sun C."/>
            <person name="Schmutz J."/>
            <person name="Leebens-Mack J.H."/>
            <person name="Li F.W."/>
            <person name="Wang L."/>
        </authorList>
    </citation>
    <scope>NUCLEOTIDE SEQUENCE [LARGE SCALE GENOMIC DNA]</scope>
    <source>
        <strain evidence="2">cv. PW_Plant_1</strain>
    </source>
</reference>
<sequence>MIVSSSMHRQTPFPFTEELSDEEDDTNKEDDNPEELYLVGYVQVQVVGLQYYNGTVTDNEMVQLIREPHNPYDSNAIRVDNIRGERVGHIERYKACNLAPLVDQELVVIEGVVCSNSFRNRYRMPCNVYIFSQLPTMDFVEQLIAASGFQLITPMEDGFVLQQQEAMSAPEKDMSREERKRKIDNMFETLIQSSSKRQSMEPSSLITCKLMQHQKEALAWMVERENGSGLPPFWEAEIEKGSKEIIYKNTITNYSSKDRPDALRGGILADDMGLGKTLQLLALIATNKPGAVLSPVVDIVHSPVQKPDEDAKPSKKRKKLEEKENRSKKGTSKPADKSLSIADPPPCPPKLGGPRATLVVCPLTVLSNWVEQLSEHTRQGSLDVHLYHGADRAKDAKTLATKDIVFTTYGIIAKERNLPNSLLKKVHWLRVILDEAHLVKSPSAQQTRAAVSLKADRRWAVTGTPIQNSSKDLFSLMMFLKLQPLNERSFWTRTIQRPLLNGERSGFSRLQGLMSAIALRRTKETQVDGHRLVELPPKVVTVYPVELSSEHRRVYDQMELKGKNLVGNYLEAGTILQNYANVLSIILRLRQICDHAALCPEHADLLAAASSSQGPSLASPELLQKLLAQTGEEFDCPICLSPPDSAVITRCAHVFCQRCIQKTLMCDKKSCPLCRFPLTDSDVFSAPLDEAENESDTDSNVKSSAKIDALINLLQETRERDPSIKSVVFSQFAKMLTLVQQPLKKAGFKYVRIDGSMSVTKREEALQAFKSTKSKAPTVFLLTLKAAGTGLNLTSASHVYMLDPWWNPAVDEQAMDRVHRLGQTREVHIYRLIVTDSIEERILDLQERKRQFAQVAFGKSQEEQQRLMRVEEVQLLMRL</sequence>
<protein>
    <submittedName>
        <fullName evidence="1">Uncharacterized protein</fullName>
    </submittedName>
</protein>
<dbReference type="Proteomes" id="UP001162992">
    <property type="component" value="Chromosome 5"/>
</dbReference>
<evidence type="ECO:0000313" key="2">
    <source>
        <dbReference type="Proteomes" id="UP001162992"/>
    </source>
</evidence>
<keyword evidence="2" id="KW-1185">Reference proteome</keyword>
<proteinExistence type="predicted"/>
<gene>
    <name evidence="1" type="ORF">O6H91_05G038700</name>
</gene>
<organism evidence="1 2">
    <name type="scientific">Diphasiastrum complanatum</name>
    <name type="common">Issler's clubmoss</name>
    <name type="synonym">Lycopodium complanatum</name>
    <dbReference type="NCBI Taxonomy" id="34168"/>
    <lineage>
        <taxon>Eukaryota</taxon>
        <taxon>Viridiplantae</taxon>
        <taxon>Streptophyta</taxon>
        <taxon>Embryophyta</taxon>
        <taxon>Tracheophyta</taxon>
        <taxon>Lycopodiopsida</taxon>
        <taxon>Lycopodiales</taxon>
        <taxon>Lycopodiaceae</taxon>
        <taxon>Lycopodioideae</taxon>
        <taxon>Diphasiastrum</taxon>
    </lineage>
</organism>
<accession>A0ACC2DMN0</accession>
<dbReference type="EMBL" id="CM055096">
    <property type="protein sequence ID" value="KAJ7555456.1"/>
    <property type="molecule type" value="Genomic_DNA"/>
</dbReference>